<dbReference type="AlphaFoldDB" id="A0A6N3I4W9"/>
<gene>
    <name evidence="1" type="ORF">CHLFYP18_04557</name>
</gene>
<dbReference type="GeneID" id="93278928"/>
<dbReference type="EMBL" id="CACRUH010000101">
    <property type="protein sequence ID" value="VYU83778.1"/>
    <property type="molecule type" value="Genomic_DNA"/>
</dbReference>
<accession>A0A6N3I4W9</accession>
<name>A0A6N3I4W9_9FIRM</name>
<protein>
    <submittedName>
        <fullName evidence="1">Uncharacterized protein</fullName>
    </submittedName>
</protein>
<dbReference type="RefSeq" id="WP_107435419.1">
    <property type="nucleotide sequence ID" value="NZ_CACRUH010000101.1"/>
</dbReference>
<organism evidence="1">
    <name type="scientific">Hungatella hathewayi</name>
    <dbReference type="NCBI Taxonomy" id="154046"/>
    <lineage>
        <taxon>Bacteria</taxon>
        <taxon>Bacillati</taxon>
        <taxon>Bacillota</taxon>
        <taxon>Clostridia</taxon>
        <taxon>Lachnospirales</taxon>
        <taxon>Lachnospiraceae</taxon>
        <taxon>Hungatella</taxon>
    </lineage>
</organism>
<sequence length="116" mass="13458">MQGWKTENCSSLPETLEMVNANTYIQRRNINRIERDSMDGSEEKEVGYTCEYRFLSEEEYYNLIQQEENTEKVNENILISMGAQAELYEKLLATEENQLIIMNAVAELYEAKTGGN</sequence>
<reference evidence="1" key="1">
    <citation type="submission" date="2019-11" db="EMBL/GenBank/DDBJ databases">
        <authorList>
            <person name="Feng L."/>
        </authorList>
    </citation>
    <scope>NUCLEOTIDE SEQUENCE</scope>
    <source>
        <strain evidence="1">ChathewayiLFYP18</strain>
    </source>
</reference>
<proteinExistence type="predicted"/>
<evidence type="ECO:0000313" key="1">
    <source>
        <dbReference type="EMBL" id="VYU83778.1"/>
    </source>
</evidence>